<dbReference type="NCBIfam" id="NF037955">
    <property type="entry name" value="mfs"/>
    <property type="match status" value="1"/>
</dbReference>
<sequence>MKLTPADTVATKPPYGRLSVFYFVYFAALGVFVPYWTVYLKKVAGFSPAQIGELMAVFMATKIVAPFIWGWLADHTGERLRIIRVASLLAVVCFAGVYWQQSFGWMALVMAGFGFFWNASLPQFEALTLNHLGRDIGRYSRIRLWGSVGFIVMVASLPNVLERYGIALAVDAILLLFMGIWLTTWLVQDKPHATHTVQSSRLREVLRQPTVWVLLLACALQQASHGAYYTFFSIYLEDHGYSRNFTGWMWALGVMAEVALFWMMHGLIERFGAARLFVLAMFLTGVRWLVLGTWVDNMPILMLSQLFHAATYGLFHASAIHLIHHQFPGKLQGRGQALYSGLSYGAGGAVGSLLSGYAWEYWGAADTFYIATLIVGVGWILALIYVREDTHVTHH</sequence>
<keyword evidence="7 8" id="KW-0472">Membrane</keyword>
<feature type="transmembrane region" description="Helical" evidence="8">
    <location>
        <begin position="82"/>
        <end position="99"/>
    </location>
</feature>
<dbReference type="PIRSF" id="PIRSF004925">
    <property type="entry name" value="HcaT"/>
    <property type="match status" value="1"/>
</dbReference>
<feature type="transmembrane region" description="Helical" evidence="8">
    <location>
        <begin position="20"/>
        <end position="39"/>
    </location>
</feature>
<reference evidence="10 11" key="1">
    <citation type="submission" date="2023-08" db="EMBL/GenBank/DDBJ databases">
        <title>New molecular markers tilS and rpoB for phylogenetic and monitoring studies of the genus Thiothrix biodiversity.</title>
        <authorList>
            <person name="Ravin N.V."/>
            <person name="Smolyakov D."/>
            <person name="Markov N.D."/>
            <person name="Beletsky A.V."/>
            <person name="Mardanov A.V."/>
            <person name="Rudenko T.S."/>
            <person name="Grabovich M.Y."/>
        </authorList>
    </citation>
    <scope>NUCLEOTIDE SEQUENCE [LARGE SCALE GENOMIC DNA]</scope>
    <source>
        <strain evidence="10 11">MK1</strain>
    </source>
</reference>
<evidence type="ECO:0000256" key="8">
    <source>
        <dbReference type="SAM" id="Phobius"/>
    </source>
</evidence>
<feature type="transmembrane region" description="Helical" evidence="8">
    <location>
        <begin position="368"/>
        <end position="386"/>
    </location>
</feature>
<dbReference type="SUPFAM" id="SSF103473">
    <property type="entry name" value="MFS general substrate transporter"/>
    <property type="match status" value="1"/>
</dbReference>
<feature type="transmembrane region" description="Helical" evidence="8">
    <location>
        <begin position="344"/>
        <end position="362"/>
    </location>
</feature>
<dbReference type="Gene3D" id="1.20.1250.20">
    <property type="entry name" value="MFS general substrate transporter like domains"/>
    <property type="match status" value="2"/>
</dbReference>
<keyword evidence="11" id="KW-1185">Reference proteome</keyword>
<accession>A0ABY9MRB0</accession>
<dbReference type="CDD" id="cd17335">
    <property type="entry name" value="MFS_MFSD6"/>
    <property type="match status" value="1"/>
</dbReference>
<keyword evidence="3" id="KW-1003">Cell membrane</keyword>
<evidence type="ECO:0000256" key="5">
    <source>
        <dbReference type="ARBA" id="ARBA00022692"/>
    </source>
</evidence>
<dbReference type="RefSeq" id="WP_308894194.1">
    <property type="nucleotide sequence ID" value="NZ_CP133218.1"/>
</dbReference>
<evidence type="ECO:0000313" key="11">
    <source>
        <dbReference type="Proteomes" id="UP001236657"/>
    </source>
</evidence>
<feature type="transmembrane region" description="Helical" evidence="8">
    <location>
        <begin position="301"/>
        <end position="323"/>
    </location>
</feature>
<dbReference type="PANTHER" id="PTHR23522">
    <property type="entry name" value="BLL5896 PROTEIN"/>
    <property type="match status" value="1"/>
</dbReference>
<dbReference type="InterPro" id="IPR026032">
    <property type="entry name" value="HcaT-like"/>
</dbReference>
<protein>
    <submittedName>
        <fullName evidence="10">MFS transporter</fullName>
    </submittedName>
</protein>
<dbReference type="EMBL" id="CP133218">
    <property type="protein sequence ID" value="WML89900.1"/>
    <property type="molecule type" value="Genomic_DNA"/>
</dbReference>
<evidence type="ECO:0000256" key="6">
    <source>
        <dbReference type="ARBA" id="ARBA00022989"/>
    </source>
</evidence>
<keyword evidence="4" id="KW-0997">Cell inner membrane</keyword>
<comment type="subcellular location">
    <subcellularLocation>
        <location evidence="1">Cell inner membrane</location>
        <topology evidence="1">Multi-pass membrane protein</topology>
    </subcellularLocation>
</comment>
<feature type="transmembrane region" description="Helical" evidence="8">
    <location>
        <begin position="247"/>
        <end position="264"/>
    </location>
</feature>
<gene>
    <name evidence="10" type="ORF">RCF98_13090</name>
</gene>
<name>A0ABY9MRB0_9GAMM</name>
<feature type="transmembrane region" description="Helical" evidence="8">
    <location>
        <begin position="105"/>
        <end position="121"/>
    </location>
</feature>
<evidence type="ECO:0000313" key="10">
    <source>
        <dbReference type="EMBL" id="WML89900.1"/>
    </source>
</evidence>
<feature type="transmembrane region" description="Helical" evidence="8">
    <location>
        <begin position="209"/>
        <end position="235"/>
    </location>
</feature>
<keyword evidence="6 8" id="KW-1133">Transmembrane helix</keyword>
<feature type="transmembrane region" description="Helical" evidence="8">
    <location>
        <begin position="142"/>
        <end position="160"/>
    </location>
</feature>
<feature type="transmembrane region" description="Helical" evidence="8">
    <location>
        <begin position="276"/>
        <end position="295"/>
    </location>
</feature>
<evidence type="ECO:0000256" key="2">
    <source>
        <dbReference type="ARBA" id="ARBA00022448"/>
    </source>
</evidence>
<evidence type="ECO:0000259" key="9">
    <source>
        <dbReference type="Pfam" id="PF12832"/>
    </source>
</evidence>
<keyword evidence="5 8" id="KW-0812">Transmembrane</keyword>
<organism evidence="10 11">
    <name type="scientific">Thiothrix lacustris</name>
    <dbReference type="NCBI Taxonomy" id="525917"/>
    <lineage>
        <taxon>Bacteria</taxon>
        <taxon>Pseudomonadati</taxon>
        <taxon>Pseudomonadota</taxon>
        <taxon>Gammaproteobacteria</taxon>
        <taxon>Thiotrichales</taxon>
        <taxon>Thiotrichaceae</taxon>
        <taxon>Thiothrix</taxon>
    </lineage>
</organism>
<evidence type="ECO:0000256" key="3">
    <source>
        <dbReference type="ARBA" id="ARBA00022475"/>
    </source>
</evidence>
<feature type="transmembrane region" description="Helical" evidence="8">
    <location>
        <begin position="166"/>
        <end position="188"/>
    </location>
</feature>
<evidence type="ECO:0000256" key="1">
    <source>
        <dbReference type="ARBA" id="ARBA00004429"/>
    </source>
</evidence>
<dbReference type="InterPro" id="IPR036259">
    <property type="entry name" value="MFS_trans_sf"/>
</dbReference>
<dbReference type="Proteomes" id="UP001236657">
    <property type="component" value="Chromosome"/>
</dbReference>
<evidence type="ECO:0000256" key="7">
    <source>
        <dbReference type="ARBA" id="ARBA00023136"/>
    </source>
</evidence>
<dbReference type="InterPro" id="IPR024989">
    <property type="entry name" value="MFS_assoc_dom"/>
</dbReference>
<keyword evidence="2" id="KW-0813">Transport</keyword>
<dbReference type="PANTHER" id="PTHR23522:SF10">
    <property type="entry name" value="3-PHENYLPROPIONIC ACID TRANSPORTER-RELATED"/>
    <property type="match status" value="1"/>
</dbReference>
<evidence type="ECO:0000256" key="4">
    <source>
        <dbReference type="ARBA" id="ARBA00022519"/>
    </source>
</evidence>
<feature type="transmembrane region" description="Helical" evidence="8">
    <location>
        <begin position="51"/>
        <end position="70"/>
    </location>
</feature>
<dbReference type="Pfam" id="PF12832">
    <property type="entry name" value="MFS_1_like"/>
    <property type="match status" value="1"/>
</dbReference>
<feature type="domain" description="Major facilitator superfamily associated" evidence="9">
    <location>
        <begin position="16"/>
        <end position="369"/>
    </location>
</feature>
<proteinExistence type="predicted"/>